<dbReference type="OrthoDB" id="4377304at2"/>
<evidence type="ECO:0000259" key="7">
    <source>
        <dbReference type="Pfam" id="PF01850"/>
    </source>
</evidence>
<protein>
    <recommendedName>
        <fullName evidence="6">Ribonuclease VapC</fullName>
        <shortName evidence="6">RNase VapC</shortName>
        <ecNumber evidence="6">3.1.-.-</ecNumber>
    </recommendedName>
    <alternativeName>
        <fullName evidence="6">Toxin VapC</fullName>
    </alternativeName>
</protein>
<keyword evidence="4 6" id="KW-0378">Hydrolase</keyword>
<keyword evidence="2 6" id="KW-0540">Nuclease</keyword>
<feature type="domain" description="PIN" evidence="7">
    <location>
        <begin position="2"/>
        <end position="118"/>
    </location>
</feature>
<name>A0A5Q6RRT2_9ACTN</name>
<comment type="function">
    <text evidence="6">Toxic component of a toxin-antitoxin (TA) system. An RNase.</text>
</comment>
<feature type="binding site" evidence="6">
    <location>
        <position position="95"/>
    </location>
    <ligand>
        <name>Mg(2+)</name>
        <dbReference type="ChEBI" id="CHEBI:18420"/>
    </ligand>
</feature>
<dbReference type="HAMAP" id="MF_00265">
    <property type="entry name" value="VapC_Nob1"/>
    <property type="match status" value="1"/>
</dbReference>
<organism evidence="8 9">
    <name type="scientific">Mumia zhuanghuii</name>
    <dbReference type="NCBI Taxonomy" id="2585211"/>
    <lineage>
        <taxon>Bacteria</taxon>
        <taxon>Bacillati</taxon>
        <taxon>Actinomycetota</taxon>
        <taxon>Actinomycetes</taxon>
        <taxon>Propionibacteriales</taxon>
        <taxon>Nocardioidaceae</taxon>
        <taxon>Mumia</taxon>
    </lineage>
</organism>
<dbReference type="PANTHER" id="PTHR35901:SF1">
    <property type="entry name" value="EXONUCLEASE VAPC9"/>
    <property type="match status" value="1"/>
</dbReference>
<evidence type="ECO:0000313" key="9">
    <source>
        <dbReference type="Proteomes" id="UP000307768"/>
    </source>
</evidence>
<dbReference type="Gene3D" id="3.40.50.1010">
    <property type="entry name" value="5'-nuclease"/>
    <property type="match status" value="1"/>
</dbReference>
<dbReference type="InterPro" id="IPR022907">
    <property type="entry name" value="VapC_family"/>
</dbReference>
<dbReference type="EC" id="3.1.-.-" evidence="6"/>
<dbReference type="AlphaFoldDB" id="A0A5Q6RRT2"/>
<evidence type="ECO:0000313" key="8">
    <source>
        <dbReference type="EMBL" id="KAA1420692.1"/>
    </source>
</evidence>
<comment type="cofactor">
    <cofactor evidence="6">
        <name>Mg(2+)</name>
        <dbReference type="ChEBI" id="CHEBI:18420"/>
    </cofactor>
</comment>
<evidence type="ECO:0000256" key="2">
    <source>
        <dbReference type="ARBA" id="ARBA00022722"/>
    </source>
</evidence>
<keyword evidence="6" id="KW-0800">Toxin</keyword>
<dbReference type="InterPro" id="IPR002716">
    <property type="entry name" value="PIN_dom"/>
</dbReference>
<comment type="caution">
    <text evidence="8">The sequence shown here is derived from an EMBL/GenBank/DDBJ whole genome shotgun (WGS) entry which is preliminary data.</text>
</comment>
<dbReference type="EMBL" id="VDFQ02000005">
    <property type="protein sequence ID" value="KAA1420692.1"/>
    <property type="molecule type" value="Genomic_DNA"/>
</dbReference>
<evidence type="ECO:0000256" key="6">
    <source>
        <dbReference type="HAMAP-Rule" id="MF_00265"/>
    </source>
</evidence>
<comment type="similarity">
    <text evidence="6">Belongs to the PINc/VapC protein family.</text>
</comment>
<dbReference type="InterPro" id="IPR044153">
    <property type="entry name" value="PIN_Pae0151-like"/>
</dbReference>
<dbReference type="GO" id="GO:0000287">
    <property type="term" value="F:magnesium ion binding"/>
    <property type="evidence" value="ECO:0007669"/>
    <property type="project" value="UniProtKB-UniRule"/>
</dbReference>
<evidence type="ECO:0000256" key="1">
    <source>
        <dbReference type="ARBA" id="ARBA00022649"/>
    </source>
</evidence>
<dbReference type="Proteomes" id="UP000307768">
    <property type="component" value="Unassembled WGS sequence"/>
</dbReference>
<dbReference type="CDD" id="cd09873">
    <property type="entry name" value="PIN_Pae0151-like"/>
    <property type="match status" value="1"/>
</dbReference>
<dbReference type="GO" id="GO:0090729">
    <property type="term" value="F:toxin activity"/>
    <property type="evidence" value="ECO:0007669"/>
    <property type="project" value="UniProtKB-KW"/>
</dbReference>
<keyword evidence="1 6" id="KW-1277">Toxin-antitoxin system</keyword>
<evidence type="ECO:0000256" key="4">
    <source>
        <dbReference type="ARBA" id="ARBA00022801"/>
    </source>
</evidence>
<dbReference type="RefSeq" id="WP_149770861.1">
    <property type="nucleotide sequence ID" value="NZ_VDFQ02000005.1"/>
</dbReference>
<dbReference type="InterPro" id="IPR051619">
    <property type="entry name" value="TypeII_TA_RNase_PINc/VapC"/>
</dbReference>
<reference evidence="8 9" key="1">
    <citation type="submission" date="2019-09" db="EMBL/GenBank/DDBJ databases">
        <title>Mumia zhuanghuii sp. nov. isolated from the intestinal contents of plateau pika (Ochotona curzoniae) in the Qinghai-Tibet plateau of China.</title>
        <authorList>
            <person name="Tian Z."/>
        </authorList>
    </citation>
    <scope>NUCLEOTIDE SEQUENCE [LARGE SCALE GENOMIC DNA]</scope>
    <source>
        <strain evidence="9">350</strain>
    </source>
</reference>
<evidence type="ECO:0000256" key="5">
    <source>
        <dbReference type="ARBA" id="ARBA00022842"/>
    </source>
</evidence>
<keyword evidence="5 6" id="KW-0460">Magnesium</keyword>
<gene>
    <name evidence="6" type="primary">vapC</name>
    <name evidence="8" type="ORF">FE697_017285</name>
</gene>
<dbReference type="Pfam" id="PF01850">
    <property type="entry name" value="PIN"/>
    <property type="match status" value="1"/>
</dbReference>
<sequence>MIVLDASAVVDLLAGTTRAPQVERRLAKDDMWVAPELLVVEVVSALARLERGRDLSPRVARQAMDDFATMPIRLLGNQPLAAAAWLWRTSTRAADAFYLACAAAVGAPLVTTDGRLARGAPDGAQVEVIG</sequence>
<evidence type="ECO:0000256" key="3">
    <source>
        <dbReference type="ARBA" id="ARBA00022723"/>
    </source>
</evidence>
<feature type="binding site" evidence="6">
    <location>
        <position position="5"/>
    </location>
    <ligand>
        <name>Mg(2+)</name>
        <dbReference type="ChEBI" id="CHEBI:18420"/>
    </ligand>
</feature>
<dbReference type="GO" id="GO:0016787">
    <property type="term" value="F:hydrolase activity"/>
    <property type="evidence" value="ECO:0007669"/>
    <property type="project" value="UniProtKB-KW"/>
</dbReference>
<dbReference type="PANTHER" id="PTHR35901">
    <property type="entry name" value="RIBONUCLEASE VAPC3"/>
    <property type="match status" value="1"/>
</dbReference>
<dbReference type="GO" id="GO:0004540">
    <property type="term" value="F:RNA nuclease activity"/>
    <property type="evidence" value="ECO:0007669"/>
    <property type="project" value="InterPro"/>
</dbReference>
<dbReference type="InterPro" id="IPR029060">
    <property type="entry name" value="PIN-like_dom_sf"/>
</dbReference>
<dbReference type="SUPFAM" id="SSF88723">
    <property type="entry name" value="PIN domain-like"/>
    <property type="match status" value="1"/>
</dbReference>
<accession>A0A5Q6RRT2</accession>
<keyword evidence="3 6" id="KW-0479">Metal-binding</keyword>
<proteinExistence type="inferred from homology"/>